<protein>
    <submittedName>
        <fullName evidence="2">Nucleocapsid protein</fullName>
    </submittedName>
</protein>
<keyword evidence="2" id="KW-0543">Viral nucleoprotein</keyword>
<evidence type="ECO:0000256" key="1">
    <source>
        <dbReference type="SAM" id="MobiDB-lite"/>
    </source>
</evidence>
<feature type="region of interest" description="Disordered" evidence="1">
    <location>
        <begin position="1"/>
        <end position="33"/>
    </location>
</feature>
<feature type="non-terminal residue" evidence="2">
    <location>
        <position position="1"/>
    </location>
</feature>
<accession>Q103A1</accession>
<organism evidence="2">
    <name type="scientific">Avian paramyxovirus 1</name>
    <name type="common">NDV</name>
    <name type="synonym">Avian orthoavulavirus 1</name>
    <dbReference type="NCBI Taxonomy" id="2560319"/>
    <lineage>
        <taxon>Viruses</taxon>
        <taxon>Riboviria</taxon>
        <taxon>Orthornavirae</taxon>
        <taxon>Negarnaviricota</taxon>
        <taxon>Haploviricotina</taxon>
        <taxon>Monjiviricetes</taxon>
        <taxon>Mononegavirales</taxon>
        <taxon>Paramyxoviridae</taxon>
        <taxon>Avulavirinae</taxon>
        <taxon>Orthoavulavirus</taxon>
        <taxon>Orthoavulavirus javaense</taxon>
    </lineage>
</organism>
<gene>
    <name evidence="2" type="primary">NP</name>
</gene>
<keyword evidence="2" id="KW-0946">Virion</keyword>
<sequence length="33" mass="3405">NTQPAPTGSPQIPRPNPSPTPRPTASHGRANDS</sequence>
<dbReference type="GO" id="GO:0019013">
    <property type="term" value="C:viral nucleocapsid"/>
    <property type="evidence" value="ECO:0007669"/>
    <property type="project" value="UniProtKB-KW"/>
</dbReference>
<feature type="non-terminal residue" evidence="2">
    <location>
        <position position="33"/>
    </location>
</feature>
<proteinExistence type="predicted"/>
<feature type="compositionally biased region" description="Pro residues" evidence="1">
    <location>
        <begin position="12"/>
        <end position="22"/>
    </location>
</feature>
<dbReference type="EMBL" id="DQ096615">
    <property type="protein sequence ID" value="AAZ76003.1"/>
    <property type="molecule type" value="Genomic_RNA"/>
</dbReference>
<reference evidence="2" key="1">
    <citation type="journal article" date="2006" name="Virus Res.">
        <title>Third genome size category of avian paramyxovirus serotype 1 (Newcastle disease virus) and evolutionary implications.</title>
        <authorList>
            <person name="Czegledi A."/>
            <person name="Ujvari D."/>
            <person name="Somogyi E."/>
            <person name="Wehmann E."/>
            <person name="Werner O."/>
            <person name="Lomniczi B."/>
        </authorList>
    </citation>
    <scope>NUCLEOTIDE SEQUENCE</scope>
    <source>
        <strain evidence="2">MX-4/97</strain>
    </source>
</reference>
<evidence type="ECO:0000313" key="2">
    <source>
        <dbReference type="EMBL" id="AAZ76003.1"/>
    </source>
</evidence>
<name>Q103A1_NCDV</name>